<name>A0A423PQP6_9GAMM</name>
<dbReference type="InParanoid" id="A0A423PQP6"/>
<evidence type="ECO:0000259" key="7">
    <source>
        <dbReference type="Pfam" id="PF06271"/>
    </source>
</evidence>
<dbReference type="GO" id="GO:0005886">
    <property type="term" value="C:plasma membrane"/>
    <property type="evidence" value="ECO:0007669"/>
    <property type="project" value="UniProtKB-SubCell"/>
</dbReference>
<feature type="transmembrane region" description="Helical" evidence="6">
    <location>
        <begin position="86"/>
        <end position="103"/>
    </location>
</feature>
<comment type="subcellular location">
    <subcellularLocation>
        <location evidence="1">Cell membrane</location>
        <topology evidence="1">Multi-pass membrane protein</topology>
    </subcellularLocation>
</comment>
<feature type="transmembrane region" description="Helical" evidence="6">
    <location>
        <begin position="135"/>
        <end position="154"/>
    </location>
</feature>
<keyword evidence="2" id="KW-1003">Cell membrane</keyword>
<dbReference type="RefSeq" id="WP_123658291.1">
    <property type="nucleotide sequence ID" value="NZ_AYKG01000024.1"/>
</dbReference>
<dbReference type="PANTHER" id="PTHR36115:SF4">
    <property type="entry name" value="MEMBRANE PROTEIN"/>
    <property type="match status" value="1"/>
</dbReference>
<dbReference type="InterPro" id="IPR051791">
    <property type="entry name" value="Pra-immunoreactive"/>
</dbReference>
<evidence type="ECO:0000313" key="8">
    <source>
        <dbReference type="EMBL" id="ROO27929.1"/>
    </source>
</evidence>
<organism evidence="8 9">
    <name type="scientific">Salinisphaera japonica YTM-1</name>
    <dbReference type="NCBI Taxonomy" id="1209778"/>
    <lineage>
        <taxon>Bacteria</taxon>
        <taxon>Pseudomonadati</taxon>
        <taxon>Pseudomonadota</taxon>
        <taxon>Gammaproteobacteria</taxon>
        <taxon>Salinisphaerales</taxon>
        <taxon>Salinisphaeraceae</taxon>
        <taxon>Salinisphaera</taxon>
    </lineage>
</organism>
<keyword evidence="9" id="KW-1185">Reference proteome</keyword>
<keyword evidence="4 6" id="KW-1133">Transmembrane helix</keyword>
<dbReference type="InterPro" id="IPR010432">
    <property type="entry name" value="RDD"/>
</dbReference>
<evidence type="ECO:0000256" key="1">
    <source>
        <dbReference type="ARBA" id="ARBA00004651"/>
    </source>
</evidence>
<dbReference type="OrthoDB" id="9793824at2"/>
<sequence length="190" mass="20670">MAAHDDSTDGESIGADWVYAGFWSRVWAAVIDSFLLLIVVFPILGWLIPGPHGPALTSGALVAPDGRIDYQALTLTGAALPGPVHVLVYWVLPALVVLLFWFFREATPGKMLIGARIVDARTGQPARTGQLVLRYLGYYVATLPLCLGLAWVGIDRRKQGWHDKLAATVVIRRPGATRPADDFGTTSHRE</sequence>
<dbReference type="AlphaFoldDB" id="A0A423PQP6"/>
<dbReference type="EMBL" id="AYKG01000024">
    <property type="protein sequence ID" value="ROO27929.1"/>
    <property type="molecule type" value="Genomic_DNA"/>
</dbReference>
<dbReference type="Proteomes" id="UP000285310">
    <property type="component" value="Unassembled WGS sequence"/>
</dbReference>
<evidence type="ECO:0000256" key="3">
    <source>
        <dbReference type="ARBA" id="ARBA00022692"/>
    </source>
</evidence>
<evidence type="ECO:0000256" key="6">
    <source>
        <dbReference type="SAM" id="Phobius"/>
    </source>
</evidence>
<gene>
    <name evidence="8" type="ORF">SAJA_08930</name>
</gene>
<feature type="transmembrane region" description="Helical" evidence="6">
    <location>
        <begin position="26"/>
        <end position="48"/>
    </location>
</feature>
<evidence type="ECO:0000256" key="5">
    <source>
        <dbReference type="ARBA" id="ARBA00023136"/>
    </source>
</evidence>
<reference evidence="8 9" key="1">
    <citation type="submission" date="2013-10" db="EMBL/GenBank/DDBJ databases">
        <title>Salinisphaera japonica YTM-1 Genome Sequencing.</title>
        <authorList>
            <person name="Lai Q."/>
            <person name="Li C."/>
            <person name="Shao Z."/>
        </authorList>
    </citation>
    <scope>NUCLEOTIDE SEQUENCE [LARGE SCALE GENOMIC DNA]</scope>
    <source>
        <strain evidence="8 9">YTM-1</strain>
    </source>
</reference>
<dbReference type="Pfam" id="PF06271">
    <property type="entry name" value="RDD"/>
    <property type="match status" value="1"/>
</dbReference>
<evidence type="ECO:0000313" key="9">
    <source>
        <dbReference type="Proteomes" id="UP000285310"/>
    </source>
</evidence>
<evidence type="ECO:0000256" key="2">
    <source>
        <dbReference type="ARBA" id="ARBA00022475"/>
    </source>
</evidence>
<evidence type="ECO:0000256" key="4">
    <source>
        <dbReference type="ARBA" id="ARBA00022989"/>
    </source>
</evidence>
<protein>
    <recommendedName>
        <fullName evidence="7">RDD domain-containing protein</fullName>
    </recommendedName>
</protein>
<proteinExistence type="predicted"/>
<dbReference type="PANTHER" id="PTHR36115">
    <property type="entry name" value="PROLINE-RICH ANTIGEN HOMOLOG-RELATED"/>
    <property type="match status" value="1"/>
</dbReference>
<comment type="caution">
    <text evidence="8">The sequence shown here is derived from an EMBL/GenBank/DDBJ whole genome shotgun (WGS) entry which is preliminary data.</text>
</comment>
<accession>A0A423PQP6</accession>
<keyword evidence="5 6" id="KW-0472">Membrane</keyword>
<keyword evidence="3 6" id="KW-0812">Transmembrane</keyword>
<feature type="domain" description="RDD" evidence="7">
    <location>
        <begin position="19"/>
        <end position="166"/>
    </location>
</feature>